<dbReference type="Gene3D" id="4.10.400.10">
    <property type="entry name" value="Low-density Lipoprotein Receptor"/>
    <property type="match status" value="6"/>
</dbReference>
<dbReference type="PROSITE" id="PS50068">
    <property type="entry name" value="LDLRA_2"/>
    <property type="match status" value="6"/>
</dbReference>
<feature type="disulfide bond" evidence="12">
    <location>
        <begin position="95"/>
        <end position="110"/>
    </location>
</feature>
<comment type="subcellular location">
    <subcellularLocation>
        <location evidence="1">Membrane</location>
        <topology evidence="1">Single-pass membrane protein</topology>
    </subcellularLocation>
</comment>
<organism evidence="15 16">
    <name type="scientific">Spodoptera exigua</name>
    <name type="common">Beet armyworm</name>
    <name type="synonym">Noctua fulgens</name>
    <dbReference type="NCBI Taxonomy" id="7107"/>
    <lineage>
        <taxon>Eukaryota</taxon>
        <taxon>Metazoa</taxon>
        <taxon>Ecdysozoa</taxon>
        <taxon>Arthropoda</taxon>
        <taxon>Hexapoda</taxon>
        <taxon>Insecta</taxon>
        <taxon>Pterygota</taxon>
        <taxon>Neoptera</taxon>
        <taxon>Endopterygota</taxon>
        <taxon>Lepidoptera</taxon>
        <taxon>Glossata</taxon>
        <taxon>Ditrysia</taxon>
        <taxon>Noctuoidea</taxon>
        <taxon>Noctuidae</taxon>
        <taxon>Amphipyrinae</taxon>
        <taxon>Spodoptera</taxon>
    </lineage>
</organism>
<dbReference type="EMBL" id="JACEFF010000846">
    <property type="protein sequence ID" value="KAH9629928.1"/>
    <property type="molecule type" value="Genomic_DNA"/>
</dbReference>
<dbReference type="SUPFAM" id="SSF57196">
    <property type="entry name" value="EGF/Laminin"/>
    <property type="match status" value="1"/>
</dbReference>
<dbReference type="GO" id="GO:0043235">
    <property type="term" value="C:receptor complex"/>
    <property type="evidence" value="ECO:0007669"/>
    <property type="project" value="TreeGrafter"/>
</dbReference>
<dbReference type="GO" id="GO:0005886">
    <property type="term" value="C:plasma membrane"/>
    <property type="evidence" value="ECO:0007669"/>
    <property type="project" value="TreeGrafter"/>
</dbReference>
<dbReference type="Pfam" id="PF00057">
    <property type="entry name" value="Ldl_recept_a"/>
    <property type="match status" value="5"/>
</dbReference>
<feature type="disulfide bond" evidence="12">
    <location>
        <begin position="346"/>
        <end position="358"/>
    </location>
</feature>
<evidence type="ECO:0000256" key="4">
    <source>
        <dbReference type="ARBA" id="ARBA00022692"/>
    </source>
</evidence>
<keyword evidence="6" id="KW-0677">Repeat</keyword>
<dbReference type="SMART" id="SM00192">
    <property type="entry name" value="LDLa"/>
    <property type="match status" value="7"/>
</dbReference>
<evidence type="ECO:0000256" key="5">
    <source>
        <dbReference type="ARBA" id="ARBA00022729"/>
    </source>
</evidence>
<accession>A0A922SAG9</accession>
<evidence type="ECO:0000256" key="6">
    <source>
        <dbReference type="ARBA" id="ARBA00022737"/>
    </source>
</evidence>
<evidence type="ECO:0000256" key="11">
    <source>
        <dbReference type="ARBA" id="ARBA00023180"/>
    </source>
</evidence>
<evidence type="ECO:0000256" key="3">
    <source>
        <dbReference type="ARBA" id="ARBA00022583"/>
    </source>
</evidence>
<feature type="disulfide bond" evidence="12">
    <location>
        <begin position="187"/>
        <end position="199"/>
    </location>
</feature>
<keyword evidence="10" id="KW-0675">Receptor</keyword>
<comment type="caution">
    <text evidence="12">Lacks conserved residue(s) required for the propagation of feature annotation.</text>
</comment>
<dbReference type="CDD" id="cd00112">
    <property type="entry name" value="LDLa"/>
    <property type="match status" value="6"/>
</dbReference>
<dbReference type="FunFam" id="2.120.10.30:FF:000241">
    <property type="entry name" value="Low-density lipoprotein receptor-related protein 6"/>
    <property type="match status" value="1"/>
</dbReference>
<dbReference type="PRINTS" id="PR00261">
    <property type="entry name" value="LDLRECEPTOR"/>
</dbReference>
<dbReference type="InterPro" id="IPR023415">
    <property type="entry name" value="LDLR_class-A_CS"/>
</dbReference>
<dbReference type="Pfam" id="PF00058">
    <property type="entry name" value="Ldl_recept_b"/>
    <property type="match status" value="2"/>
</dbReference>
<dbReference type="PANTHER" id="PTHR22722:SF14">
    <property type="entry name" value="MEGALIN, ISOFORM A"/>
    <property type="match status" value="1"/>
</dbReference>
<reference evidence="15" key="1">
    <citation type="journal article" date="2021" name="G3 (Bethesda)">
        <title>Genome and transcriptome analysis of the beet armyworm Spodoptera exigua reveals targets for pest control. .</title>
        <authorList>
            <person name="Simon S."/>
            <person name="Breeschoten T."/>
            <person name="Jansen H.J."/>
            <person name="Dirks R.P."/>
            <person name="Schranz M.E."/>
            <person name="Ros V.I.D."/>
        </authorList>
    </citation>
    <scope>NUCLEOTIDE SEQUENCE</scope>
    <source>
        <strain evidence="15">TB_SE_WUR_2020</strain>
    </source>
</reference>
<dbReference type="InterPro" id="IPR002172">
    <property type="entry name" value="LDrepeatLR_classA_rpt"/>
</dbReference>
<dbReference type="PANTHER" id="PTHR22722">
    <property type="entry name" value="LOW-DENSITY LIPOPROTEIN RECEPTOR-RELATED PROTEIN 2-RELATED"/>
    <property type="match status" value="1"/>
</dbReference>
<dbReference type="Proteomes" id="UP000814243">
    <property type="component" value="Unassembled WGS sequence"/>
</dbReference>
<dbReference type="Gene3D" id="2.120.10.30">
    <property type="entry name" value="TolB, C-terminal domain"/>
    <property type="match status" value="1"/>
</dbReference>
<dbReference type="SMART" id="SM00135">
    <property type="entry name" value="LY"/>
    <property type="match status" value="4"/>
</dbReference>
<dbReference type="GO" id="GO:0006897">
    <property type="term" value="P:endocytosis"/>
    <property type="evidence" value="ECO:0007669"/>
    <property type="project" value="UniProtKB-KW"/>
</dbReference>
<evidence type="ECO:0000256" key="14">
    <source>
        <dbReference type="SAM" id="MobiDB-lite"/>
    </source>
</evidence>
<keyword evidence="11" id="KW-0325">Glycoprotein</keyword>
<keyword evidence="3" id="KW-0254">Endocytosis</keyword>
<dbReference type="SUPFAM" id="SSF57424">
    <property type="entry name" value="LDL receptor-like module"/>
    <property type="match status" value="6"/>
</dbReference>
<keyword evidence="5" id="KW-0732">Signal</keyword>
<name>A0A922SAG9_SPOEX</name>
<evidence type="ECO:0000256" key="1">
    <source>
        <dbReference type="ARBA" id="ARBA00004167"/>
    </source>
</evidence>
<evidence type="ECO:0000256" key="13">
    <source>
        <dbReference type="PROSITE-ProRule" id="PRU00461"/>
    </source>
</evidence>
<dbReference type="InterPro" id="IPR036055">
    <property type="entry name" value="LDL_receptor-like_sf"/>
</dbReference>
<feature type="disulfide bond" evidence="12">
    <location>
        <begin position="131"/>
        <end position="146"/>
    </location>
</feature>
<feature type="disulfide bond" evidence="12">
    <location>
        <begin position="194"/>
        <end position="212"/>
    </location>
</feature>
<feature type="disulfide bond" evidence="12">
    <location>
        <begin position="31"/>
        <end position="43"/>
    </location>
</feature>
<keyword evidence="9 12" id="KW-1015">Disulfide bond</keyword>
<keyword evidence="7" id="KW-1133">Transmembrane helix</keyword>
<feature type="region of interest" description="Disordered" evidence="14">
    <location>
        <begin position="159"/>
        <end position="181"/>
    </location>
</feature>
<dbReference type="InterPro" id="IPR051221">
    <property type="entry name" value="LDLR-related"/>
</dbReference>
<keyword evidence="8" id="KW-0472">Membrane</keyword>
<feature type="repeat" description="LDL-receptor class B" evidence="13">
    <location>
        <begin position="537"/>
        <end position="579"/>
    </location>
</feature>
<evidence type="ECO:0000256" key="8">
    <source>
        <dbReference type="ARBA" id="ARBA00023136"/>
    </source>
</evidence>
<evidence type="ECO:0000256" key="12">
    <source>
        <dbReference type="PROSITE-ProRule" id="PRU00124"/>
    </source>
</evidence>
<dbReference type="Gene3D" id="2.10.25.10">
    <property type="entry name" value="Laminin"/>
    <property type="match status" value="1"/>
</dbReference>
<evidence type="ECO:0000256" key="7">
    <source>
        <dbReference type="ARBA" id="ARBA00022989"/>
    </source>
</evidence>
<evidence type="ECO:0000256" key="2">
    <source>
        <dbReference type="ARBA" id="ARBA00022536"/>
    </source>
</evidence>
<feature type="disulfide bond" evidence="12">
    <location>
        <begin position="353"/>
        <end position="371"/>
    </location>
</feature>
<keyword evidence="4" id="KW-0812">Transmembrane</keyword>
<protein>
    <submittedName>
        <fullName evidence="15">Uncharacterized protein</fullName>
    </submittedName>
</protein>
<sequence>MDAHGAAACSCGAGRELAPDGRACVPAAAACPAGQWGCAEGACIPDDLVCDGVPHCSDSPSASDEDLYYCTSRACGAGSVACGAGGRCVAAARACDGRADCDDGADEADCDCGAARYRCDDGACVPLAARCDRVQHCADGSDERDCPACLGPDCVPSDPTTTTTDSNAIETSTTETSREADEEEELCEGAQFRCGGGECVPLAWRCDGRADCPDGSDEATHCQGNTWTDETRELGTCSDRAPPSVPQSLYCDGDADCGDGSDEPAGCAGGGADASGGAGAGGGALCNAGALECAGRCVARELQCDGRDHCQDGGGSGAGSDEDPDLCASYERSLGAGELATARGECARGEWQCGNGACVARAALCDGADDCGDYTDESHCNVDECSFVNGECAHNCTELAVGRACWCRAGWRLAPDARACADVDECQEDEPCDHTCSLAEGNVPALAAVRGSLIFTNRYYIRRAALGAPGSSLLVHELSNAVALDMQWEERCLYWSDVTRLGSAIRRACGPAAAPHQLLHGATLQNPDGLAVDWVAGNLYWCDKGTDTIEVSRVDGRHRRVLLRGQLSEPRALALLPARGWLYWSDWGAAPHIGRAGMDGSGRQVLLSAGLYWPNALTLNPASQELYFADARQDYIAVADLDGRNVRVLFSRGTVGTDGVGGTE</sequence>
<dbReference type="AlphaFoldDB" id="A0A922SAG9"/>
<evidence type="ECO:0000313" key="16">
    <source>
        <dbReference type="Proteomes" id="UP000814243"/>
    </source>
</evidence>
<gene>
    <name evidence="15" type="ORF">HF086_017443</name>
</gene>
<feature type="disulfide bond" evidence="12">
    <location>
        <begin position="119"/>
        <end position="137"/>
    </location>
</feature>
<feature type="compositionally biased region" description="Low complexity" evidence="14">
    <location>
        <begin position="159"/>
        <end position="175"/>
    </location>
</feature>
<evidence type="ECO:0000256" key="10">
    <source>
        <dbReference type="ARBA" id="ARBA00023170"/>
    </source>
</evidence>
<feature type="repeat" description="LDL-receptor class B" evidence="13">
    <location>
        <begin position="580"/>
        <end position="623"/>
    </location>
</feature>
<feature type="disulfide bond" evidence="12">
    <location>
        <begin position="38"/>
        <end position="56"/>
    </location>
</feature>
<comment type="caution">
    <text evidence="15">The sequence shown here is derived from an EMBL/GenBank/DDBJ whole genome shotgun (WGS) entry which is preliminary data.</text>
</comment>
<feature type="disulfide bond" evidence="12">
    <location>
        <begin position="112"/>
        <end position="124"/>
    </location>
</feature>
<keyword evidence="2" id="KW-0245">EGF-like domain</keyword>
<dbReference type="PROSITE" id="PS51120">
    <property type="entry name" value="LDLRB"/>
    <property type="match status" value="2"/>
</dbReference>
<evidence type="ECO:0000256" key="9">
    <source>
        <dbReference type="ARBA" id="ARBA00023157"/>
    </source>
</evidence>
<dbReference type="InterPro" id="IPR011042">
    <property type="entry name" value="6-blade_b-propeller_TolB-like"/>
</dbReference>
<feature type="disulfide bond" evidence="12">
    <location>
        <begin position="365"/>
        <end position="380"/>
    </location>
</feature>
<dbReference type="FunFam" id="4.10.400.10:FF:000002">
    <property type="entry name" value="Low-density lipoprotein receptor-related protein 1"/>
    <property type="match status" value="1"/>
</dbReference>
<proteinExistence type="predicted"/>
<dbReference type="PROSITE" id="PS01209">
    <property type="entry name" value="LDLRA_1"/>
    <property type="match status" value="2"/>
</dbReference>
<evidence type="ECO:0000313" key="15">
    <source>
        <dbReference type="EMBL" id="KAH9629928.1"/>
    </source>
</evidence>
<dbReference type="InterPro" id="IPR000033">
    <property type="entry name" value="LDLR_classB_rpt"/>
</dbReference>
<dbReference type="SUPFAM" id="SSF63825">
    <property type="entry name" value="YWTD domain"/>
    <property type="match status" value="1"/>
</dbReference>